<accession>A0A5N0UVH5</accession>
<dbReference type="EMBL" id="VMNW02000049">
    <property type="protein sequence ID" value="KAA9156472.1"/>
    <property type="molecule type" value="Genomic_DNA"/>
</dbReference>
<reference evidence="2" key="1">
    <citation type="submission" date="2019-09" db="EMBL/GenBank/DDBJ databases">
        <authorList>
            <person name="Teo W.F.A."/>
            <person name="Duangmal K."/>
        </authorList>
    </citation>
    <scope>NUCLEOTIDE SEQUENCE [LARGE SCALE GENOMIC DNA]</scope>
    <source>
        <strain evidence="2">K81G1</strain>
    </source>
</reference>
<dbReference type="GO" id="GO:0016740">
    <property type="term" value="F:transferase activity"/>
    <property type="evidence" value="ECO:0007669"/>
    <property type="project" value="UniProtKB-KW"/>
</dbReference>
<evidence type="ECO:0000313" key="3">
    <source>
        <dbReference type="Proteomes" id="UP000319769"/>
    </source>
</evidence>
<evidence type="ECO:0000313" key="2">
    <source>
        <dbReference type="EMBL" id="KAA9156472.1"/>
    </source>
</evidence>
<dbReference type="InterPro" id="IPR011053">
    <property type="entry name" value="Single_hybrid_motif"/>
</dbReference>
<dbReference type="RefSeq" id="WP_144749344.1">
    <property type="nucleotide sequence ID" value="NZ_VMNW02000049.1"/>
</dbReference>
<dbReference type="OrthoDB" id="3371334at2"/>
<dbReference type="InterPro" id="IPR000089">
    <property type="entry name" value="Biotin_lipoyl"/>
</dbReference>
<dbReference type="Pfam" id="PF00561">
    <property type="entry name" value="Abhydrolase_1"/>
    <property type="match status" value="1"/>
</dbReference>
<dbReference type="SUPFAM" id="SSF51230">
    <property type="entry name" value="Single hybrid motif"/>
    <property type="match status" value="1"/>
</dbReference>
<sequence length="361" mass="37809">MIAKVAMPKWGLSMASGKVTEWIAHEGDEIADGDELADIDTDKITGTLEASDEGVLRRVIAQVGEDVPVGGTIALIASADVTDAEIDEAARQAREELDSGAVAEVAGPLTGTVQVDGRTISFATLGEGEEHVVLIHGYGGDKNSWLFVQEPLSETRTVHALDLPGHGESTKDVGDGSLDTLAGAVLGFLAAQGIERAHLVGHSLGGAVAVAVAAREPGRVESLTLVAPAGFGDEVNADYLRGFATASSRRELKPHLAALFADPSQATRKLADDLMKYKRLDGVDKVLTTLLDTLLLRPLNVRPLLSEVDVPVTFVWGGQDAVIPPVNARELAGVRLVEGAGHMVHMESPAAVVEAVPPVSR</sequence>
<dbReference type="SUPFAM" id="SSF53474">
    <property type="entry name" value="alpha/beta-Hydrolases"/>
    <property type="match status" value="1"/>
</dbReference>
<name>A0A5N0UVH5_9PSEU</name>
<dbReference type="Pfam" id="PF00364">
    <property type="entry name" value="Biotin_lipoyl"/>
    <property type="match status" value="1"/>
</dbReference>
<proteinExistence type="predicted"/>
<dbReference type="CDD" id="cd06849">
    <property type="entry name" value="lipoyl_domain"/>
    <property type="match status" value="1"/>
</dbReference>
<organism evidence="2 3">
    <name type="scientific">Amycolatopsis acidicola</name>
    <dbReference type="NCBI Taxonomy" id="2596893"/>
    <lineage>
        <taxon>Bacteria</taxon>
        <taxon>Bacillati</taxon>
        <taxon>Actinomycetota</taxon>
        <taxon>Actinomycetes</taxon>
        <taxon>Pseudonocardiales</taxon>
        <taxon>Pseudonocardiaceae</taxon>
        <taxon>Amycolatopsis</taxon>
    </lineage>
</organism>
<dbReference type="InterPro" id="IPR000073">
    <property type="entry name" value="AB_hydrolase_1"/>
</dbReference>
<dbReference type="Gene3D" id="3.40.50.1820">
    <property type="entry name" value="alpha/beta hydrolase"/>
    <property type="match status" value="1"/>
</dbReference>
<dbReference type="Gene3D" id="2.40.50.100">
    <property type="match status" value="1"/>
</dbReference>
<gene>
    <name evidence="2" type="ORF">FPZ12_027670</name>
</gene>
<dbReference type="PRINTS" id="PR00111">
    <property type="entry name" value="ABHYDROLASE"/>
</dbReference>
<evidence type="ECO:0000259" key="1">
    <source>
        <dbReference type="PROSITE" id="PS50968"/>
    </source>
</evidence>
<feature type="domain" description="Lipoyl-binding" evidence="1">
    <location>
        <begin position="2"/>
        <end position="77"/>
    </location>
</feature>
<dbReference type="Proteomes" id="UP000319769">
    <property type="component" value="Unassembled WGS sequence"/>
</dbReference>
<keyword evidence="3" id="KW-1185">Reference proteome</keyword>
<protein>
    <submittedName>
        <fullName evidence="2">Acetoin dehydrogenase dihydrolipoyllysine-residue acetyltransferase subunit</fullName>
    </submittedName>
</protein>
<dbReference type="PANTHER" id="PTHR43194:SF5">
    <property type="entry name" value="PIMELOYL-[ACYL-CARRIER PROTEIN] METHYL ESTER ESTERASE"/>
    <property type="match status" value="1"/>
</dbReference>
<comment type="caution">
    <text evidence="2">The sequence shown here is derived from an EMBL/GenBank/DDBJ whole genome shotgun (WGS) entry which is preliminary data.</text>
</comment>
<dbReference type="PANTHER" id="PTHR43194">
    <property type="entry name" value="HYDROLASE ALPHA/BETA FOLD FAMILY"/>
    <property type="match status" value="1"/>
</dbReference>
<dbReference type="PROSITE" id="PS50968">
    <property type="entry name" value="BIOTINYL_LIPOYL"/>
    <property type="match status" value="1"/>
</dbReference>
<dbReference type="InterPro" id="IPR050228">
    <property type="entry name" value="Carboxylesterase_BioH"/>
</dbReference>
<dbReference type="NCBIfam" id="NF011457">
    <property type="entry name" value="PRK14875.1"/>
    <property type="match status" value="1"/>
</dbReference>
<dbReference type="InterPro" id="IPR029058">
    <property type="entry name" value="AB_hydrolase_fold"/>
</dbReference>
<dbReference type="AlphaFoldDB" id="A0A5N0UVH5"/>